<protein>
    <submittedName>
        <fullName evidence="4">DUF4179 domain-containing protein</fullName>
    </submittedName>
</protein>
<feature type="domain" description="DUF4179" evidence="2">
    <location>
        <begin position="49"/>
        <end position="140"/>
    </location>
</feature>
<proteinExistence type="predicted"/>
<keyword evidence="1" id="KW-0812">Transmembrane</keyword>
<organism evidence="4 5">
    <name type="scientific">Bacillus infantis</name>
    <dbReference type="NCBI Taxonomy" id="324767"/>
    <lineage>
        <taxon>Bacteria</taxon>
        <taxon>Bacillati</taxon>
        <taxon>Bacillota</taxon>
        <taxon>Bacilli</taxon>
        <taxon>Bacillales</taxon>
        <taxon>Bacillaceae</taxon>
        <taxon>Bacillus</taxon>
    </lineage>
</organism>
<gene>
    <name evidence="4" type="ORF">FZD51_22820</name>
</gene>
<evidence type="ECO:0000259" key="2">
    <source>
        <dbReference type="Pfam" id="PF13786"/>
    </source>
</evidence>
<keyword evidence="1" id="KW-1133">Transmembrane helix</keyword>
<feature type="domain" description="DUF5643" evidence="3">
    <location>
        <begin position="226"/>
        <end position="337"/>
    </location>
</feature>
<dbReference type="Gene3D" id="2.60.40.1630">
    <property type="entry name" value="bacillus anthracis domain"/>
    <property type="match status" value="1"/>
</dbReference>
<name>A0A5D4R021_9BACI</name>
<dbReference type="InterPro" id="IPR040680">
    <property type="entry name" value="DUF5643"/>
</dbReference>
<dbReference type="EMBL" id="VTER01000015">
    <property type="protein sequence ID" value="TYS42952.1"/>
    <property type="molecule type" value="Genomic_DNA"/>
</dbReference>
<accession>A0A5D4R021</accession>
<comment type="caution">
    <text evidence="4">The sequence shown here is derived from an EMBL/GenBank/DDBJ whole genome shotgun (WGS) entry which is preliminary data.</text>
</comment>
<dbReference type="Proteomes" id="UP000322139">
    <property type="component" value="Unassembled WGS sequence"/>
</dbReference>
<evidence type="ECO:0000313" key="4">
    <source>
        <dbReference type="EMBL" id="TYS42952.1"/>
    </source>
</evidence>
<dbReference type="Pfam" id="PF18705">
    <property type="entry name" value="DUF5643"/>
    <property type="match status" value="1"/>
</dbReference>
<reference evidence="4 5" key="1">
    <citation type="submission" date="2019-08" db="EMBL/GenBank/DDBJ databases">
        <title>Bacillus genomes from the desert of Cuatro Cienegas, Coahuila.</title>
        <authorList>
            <person name="Olmedo-Alvarez G."/>
        </authorList>
    </citation>
    <scope>NUCLEOTIDE SEQUENCE [LARGE SCALE GENOMIC DNA]</scope>
    <source>
        <strain evidence="4 5">CH446_14T</strain>
    </source>
</reference>
<dbReference type="Pfam" id="PF13786">
    <property type="entry name" value="DUF4179"/>
    <property type="match status" value="1"/>
</dbReference>
<keyword evidence="1" id="KW-0472">Membrane</keyword>
<dbReference type="AlphaFoldDB" id="A0A5D4R021"/>
<dbReference type="InterPro" id="IPR025436">
    <property type="entry name" value="DUF4179"/>
</dbReference>
<feature type="transmembrane region" description="Helical" evidence="1">
    <location>
        <begin position="51"/>
        <end position="78"/>
    </location>
</feature>
<dbReference type="RefSeq" id="WP_148976845.1">
    <property type="nucleotide sequence ID" value="NZ_VTER01000015.1"/>
</dbReference>
<sequence>MFEKEEKKLEAIGERYQEFPVPDEQLEQAIMKGFQQAKAASPKKRFIKRSWLPGIAAALLLLGFLTSIRVSLAFAHYVAEMPGMEKLVDLIRYDKGLISAVENDYMQPLGISQERNGVRLTLDGAIRDERGLVVFYTVESEEKQVLHTNSIHITGGDGEELPVSFSGSGDSSYTDEPVKSVNGTADYLFSEDLKGKEFKAEAEVKTAEGIETFDIDFTVEGPKVKKKIYPLNETVSIEGQKIFFKDIAIYPLRVAIHVSFDPENSMKIFALDDLRLVDENGEVWSGIANGVSAQEIKENEHIIYLQSNYFKEPKELYLVLNKVMAVDKEDAEVVINTETKEIVKQPKGDKLSGAVLNGRDLSVQVRAGEEYNHQLFTTAKDAEGRDLDGGSSFYRSGGDGLYKEFGVSLSEADPANYKNPISLELSAFPSWIEGEVKIKLE</sequence>
<evidence type="ECO:0000259" key="3">
    <source>
        <dbReference type="Pfam" id="PF18705"/>
    </source>
</evidence>
<evidence type="ECO:0000256" key="1">
    <source>
        <dbReference type="SAM" id="Phobius"/>
    </source>
</evidence>
<evidence type="ECO:0000313" key="5">
    <source>
        <dbReference type="Proteomes" id="UP000322139"/>
    </source>
</evidence>